<dbReference type="InterPro" id="IPR007110">
    <property type="entry name" value="Ig-like_dom"/>
</dbReference>
<dbReference type="RefSeq" id="XP_042572004.1">
    <property type="nucleotide sequence ID" value="XM_042716070.1"/>
</dbReference>
<dbReference type="KEGG" id="ccar:109064303"/>
<dbReference type="InterPro" id="IPR003599">
    <property type="entry name" value="Ig_sub"/>
</dbReference>
<keyword evidence="2" id="KW-0812">Transmembrane</keyword>
<name>A0A9Q9ZS67_CYPCA</name>
<reference evidence="4" key="1">
    <citation type="submission" date="2025-08" db="UniProtKB">
        <authorList>
            <consortium name="RefSeq"/>
        </authorList>
    </citation>
    <scope>IDENTIFICATION</scope>
    <source>
        <tissue evidence="4">Muscle</tissue>
    </source>
</reference>
<gene>
    <name evidence="4" type="primary">LOC109064303</name>
</gene>
<keyword evidence="2" id="KW-1133">Transmembrane helix</keyword>
<dbReference type="PANTHER" id="PTHR46013:SF4">
    <property type="entry name" value="B-CELL RECEPTOR CD22-RELATED"/>
    <property type="match status" value="1"/>
</dbReference>
<dbReference type="SMART" id="SM00409">
    <property type="entry name" value="IG"/>
    <property type="match status" value="2"/>
</dbReference>
<dbReference type="PANTHER" id="PTHR46013">
    <property type="entry name" value="VASCULAR CELL ADHESION MOLECULE 1"/>
    <property type="match status" value="1"/>
</dbReference>
<protein>
    <submittedName>
        <fullName evidence="4">B-cell receptor CD22-like</fullName>
    </submittedName>
</protein>
<dbReference type="InterPro" id="IPR003598">
    <property type="entry name" value="Ig_sub2"/>
</dbReference>
<evidence type="ECO:0000256" key="1">
    <source>
        <dbReference type="SAM" id="MobiDB-lite"/>
    </source>
</evidence>
<dbReference type="Pfam" id="PF13895">
    <property type="entry name" value="Ig_2"/>
    <property type="match status" value="2"/>
</dbReference>
<keyword evidence="2" id="KW-0472">Membrane</keyword>
<dbReference type="Proteomes" id="UP001155660">
    <property type="component" value="Chromosome B1"/>
</dbReference>
<organism evidence="4">
    <name type="scientific">Cyprinus carpio</name>
    <name type="common">Common carp</name>
    <dbReference type="NCBI Taxonomy" id="7962"/>
    <lineage>
        <taxon>Eukaryota</taxon>
        <taxon>Metazoa</taxon>
        <taxon>Chordata</taxon>
        <taxon>Craniata</taxon>
        <taxon>Vertebrata</taxon>
        <taxon>Euteleostomi</taxon>
        <taxon>Actinopterygii</taxon>
        <taxon>Neopterygii</taxon>
        <taxon>Teleostei</taxon>
        <taxon>Ostariophysi</taxon>
        <taxon>Cypriniformes</taxon>
        <taxon>Cyprinidae</taxon>
        <taxon>Cyprininae</taxon>
        <taxon>Cyprinus</taxon>
    </lineage>
</organism>
<dbReference type="PROSITE" id="PS50835">
    <property type="entry name" value="IG_LIKE"/>
    <property type="match status" value="2"/>
</dbReference>
<dbReference type="AlphaFoldDB" id="A0A9Q9ZS67"/>
<evidence type="ECO:0000259" key="3">
    <source>
        <dbReference type="PROSITE" id="PS50835"/>
    </source>
</evidence>
<dbReference type="GeneID" id="109064303"/>
<feature type="region of interest" description="Disordered" evidence="1">
    <location>
        <begin position="197"/>
        <end position="218"/>
    </location>
</feature>
<sequence length="229" mass="25061">MEGGSVTLSCNSDAKPPAEISWIKKENAVESGRIYSISKIRSDHSGEYKCTSRNKYGEKDSDAVMLNVMYAPRNVVVILNPSGEIVEGDSVTLICSSDSKPSCSELQLVLRRIKAQLLDLDRVFIISSFNSSHRGRYYCEAQNKQGYQRSASVSVSVKESSSSLIRVTVGISAAVVLTSVILVFIIGLLIRRKRVTPSEEQKHRGSGHKTVSKSPHVSSHLCLSVLEGE</sequence>
<feature type="transmembrane region" description="Helical" evidence="2">
    <location>
        <begin position="164"/>
        <end position="190"/>
    </location>
</feature>
<feature type="domain" description="Ig-like" evidence="3">
    <location>
        <begin position="72"/>
        <end position="154"/>
    </location>
</feature>
<dbReference type="OrthoDB" id="10039395at2759"/>
<proteinExistence type="predicted"/>
<feature type="domain" description="Ig-like" evidence="3">
    <location>
        <begin position="1"/>
        <end position="67"/>
    </location>
</feature>
<evidence type="ECO:0000313" key="4">
    <source>
        <dbReference type="RefSeq" id="XP_042572004.1"/>
    </source>
</evidence>
<evidence type="ECO:0000256" key="2">
    <source>
        <dbReference type="SAM" id="Phobius"/>
    </source>
</evidence>
<dbReference type="SMART" id="SM00408">
    <property type="entry name" value="IGc2"/>
    <property type="match status" value="2"/>
</dbReference>
<accession>A0A9Q9ZS67</accession>